<dbReference type="PANTHER" id="PTHR37984">
    <property type="entry name" value="PROTEIN CBG26694"/>
    <property type="match status" value="1"/>
</dbReference>
<dbReference type="GO" id="GO:0003824">
    <property type="term" value="F:catalytic activity"/>
    <property type="evidence" value="ECO:0007669"/>
    <property type="project" value="UniProtKB-KW"/>
</dbReference>
<proteinExistence type="predicted"/>
<dbReference type="InterPro" id="IPR041577">
    <property type="entry name" value="RT_RNaseH_2"/>
</dbReference>
<dbReference type="InterPro" id="IPR043502">
    <property type="entry name" value="DNA/RNA_pol_sf"/>
</dbReference>
<dbReference type="OrthoDB" id="6488181at2759"/>
<dbReference type="InterPro" id="IPR050951">
    <property type="entry name" value="Retrovirus_Pol_polyprotein"/>
</dbReference>
<dbReference type="Pfam" id="PF17919">
    <property type="entry name" value="RT_RNaseH_2"/>
    <property type="match status" value="1"/>
</dbReference>
<dbReference type="InterPro" id="IPR043128">
    <property type="entry name" value="Rev_trsase/Diguanyl_cyclase"/>
</dbReference>
<comment type="caution">
    <text evidence="3">The sequence shown here is derived from an EMBL/GenBank/DDBJ whole genome shotgun (WGS) entry which is preliminary data.</text>
</comment>
<evidence type="ECO:0000313" key="4">
    <source>
        <dbReference type="Proteomes" id="UP000887116"/>
    </source>
</evidence>
<evidence type="ECO:0000313" key="3">
    <source>
        <dbReference type="EMBL" id="GFR10231.1"/>
    </source>
</evidence>
<organism evidence="3 4">
    <name type="scientific">Trichonephila clavata</name>
    <name type="common">Joro spider</name>
    <name type="synonym">Nephila clavata</name>
    <dbReference type="NCBI Taxonomy" id="2740835"/>
    <lineage>
        <taxon>Eukaryota</taxon>
        <taxon>Metazoa</taxon>
        <taxon>Ecdysozoa</taxon>
        <taxon>Arthropoda</taxon>
        <taxon>Chelicerata</taxon>
        <taxon>Arachnida</taxon>
        <taxon>Araneae</taxon>
        <taxon>Araneomorphae</taxon>
        <taxon>Entelegynae</taxon>
        <taxon>Araneoidea</taxon>
        <taxon>Nephilidae</taxon>
        <taxon>Trichonephila</taxon>
    </lineage>
</organism>
<dbReference type="PANTHER" id="PTHR37984:SF5">
    <property type="entry name" value="PROTEIN NYNRIN-LIKE"/>
    <property type="match status" value="1"/>
</dbReference>
<evidence type="ECO:0000256" key="1">
    <source>
        <dbReference type="ARBA" id="ARBA00023268"/>
    </source>
</evidence>
<keyword evidence="1" id="KW-0511">Multifunctional enzyme</keyword>
<reference evidence="3" key="1">
    <citation type="submission" date="2020-07" db="EMBL/GenBank/DDBJ databases">
        <title>Multicomponent nature underlies the extraordinary mechanical properties of spider dragline silk.</title>
        <authorList>
            <person name="Kono N."/>
            <person name="Nakamura H."/>
            <person name="Mori M."/>
            <person name="Yoshida Y."/>
            <person name="Ohtoshi R."/>
            <person name="Malay A.D."/>
            <person name="Moran D.A.P."/>
            <person name="Tomita M."/>
            <person name="Numata K."/>
            <person name="Arakawa K."/>
        </authorList>
    </citation>
    <scope>NUCLEOTIDE SEQUENCE</scope>
</reference>
<dbReference type="EMBL" id="BMAO01016667">
    <property type="protein sequence ID" value="GFR10231.1"/>
    <property type="molecule type" value="Genomic_DNA"/>
</dbReference>
<protein>
    <submittedName>
        <fullName evidence="3">Transposon Tf2-6 polyprotein</fullName>
    </submittedName>
</protein>
<keyword evidence="4" id="KW-1185">Reference proteome</keyword>
<dbReference type="GO" id="GO:0071897">
    <property type="term" value="P:DNA biosynthetic process"/>
    <property type="evidence" value="ECO:0007669"/>
    <property type="project" value="UniProtKB-ARBA"/>
</dbReference>
<dbReference type="SUPFAM" id="SSF56672">
    <property type="entry name" value="DNA/RNA polymerases"/>
    <property type="match status" value="1"/>
</dbReference>
<dbReference type="Proteomes" id="UP000887116">
    <property type="component" value="Unassembled WGS sequence"/>
</dbReference>
<sequence>MEQQIAEFLRQNQELIRALQIRDHSSSHKVTVQFEKFDEKNENFDSFIERFETYLDVQNVPIANRAQVFVSSLSAKLYQLLKNLLAPDIPSDQTLDKLKDALKKHLTPKPMIIPSRHKFLNRKQNEGEGIIYSTYIAELRALAMNCDYDKDMLNIMLRDVFVSGLRDKIILDRLFEEDNINLEKTLNIALVMEKAFKGANDIMGRGINSMQTFKKHMDKKSNFTKNQKKTLYCSRCTGTNHEKEISTIANPLNNLAKKNVRFLWSKDCQVAFEQIKKKICSPKVLVHYDPSLLLTLASDASPVVCKPLVAIFGSKRGLPVLAATRLLHYALILQSFEFDIIFRKTIEHGNADFLSRLPKTSKELEVKDDITIFQMSQIEALPVTSKELRQETGKDIELGPLLKALREGKDLQGREAQYTIEDGCIMYGQRV</sequence>
<name>A0A8X6GS39_TRICU</name>
<accession>A0A8X6GS39</accession>
<feature type="domain" description="Reverse transcriptase/retrotransposon-derived protein RNase H-like" evidence="2">
    <location>
        <begin position="264"/>
        <end position="304"/>
    </location>
</feature>
<dbReference type="Gene3D" id="3.30.70.270">
    <property type="match status" value="1"/>
</dbReference>
<evidence type="ECO:0000259" key="2">
    <source>
        <dbReference type="Pfam" id="PF17919"/>
    </source>
</evidence>
<dbReference type="AlphaFoldDB" id="A0A8X6GS39"/>
<gene>
    <name evidence="3" type="primary">Tf2-6_271</name>
    <name evidence="3" type="ORF">TNCT_705321</name>
</gene>